<evidence type="ECO:0000256" key="2">
    <source>
        <dbReference type="ARBA" id="ARBA00022691"/>
    </source>
</evidence>
<keyword evidence="1 4" id="KW-0489">Methyltransferase</keyword>
<dbReference type="PANTHER" id="PTHR47739">
    <property type="entry name" value="TRNA1(VAL) (ADENINE(37)-N6)-METHYLTRANSFERASE"/>
    <property type="match status" value="1"/>
</dbReference>
<dbReference type="GO" id="GO:0032259">
    <property type="term" value="P:methylation"/>
    <property type="evidence" value="ECO:0007669"/>
    <property type="project" value="UniProtKB-KW"/>
</dbReference>
<accession>A0A840CKU3</accession>
<dbReference type="InterPro" id="IPR007848">
    <property type="entry name" value="Small_mtfrase_dom"/>
</dbReference>
<proteinExistence type="predicted"/>
<gene>
    <name evidence="4" type="ORF">GGR17_002506</name>
</gene>
<evidence type="ECO:0000256" key="1">
    <source>
        <dbReference type="ARBA" id="ARBA00022603"/>
    </source>
</evidence>
<dbReference type="RefSeq" id="WP_054539850.1">
    <property type="nucleotide sequence ID" value="NZ_JACIEQ010000003.1"/>
</dbReference>
<dbReference type="InterPro" id="IPR002052">
    <property type="entry name" value="DNA_methylase_N6_adenine_CS"/>
</dbReference>
<dbReference type="AlphaFoldDB" id="A0A840CKU3"/>
<keyword evidence="1 4" id="KW-0808">Transferase</keyword>
<dbReference type="Gene3D" id="3.40.50.150">
    <property type="entry name" value="Vaccinia Virus protein VP39"/>
    <property type="match status" value="1"/>
</dbReference>
<keyword evidence="5" id="KW-1185">Reference proteome</keyword>
<dbReference type="InterPro" id="IPR050210">
    <property type="entry name" value="tRNA_Adenine-N(6)_MTase"/>
</dbReference>
<dbReference type="Proteomes" id="UP000585681">
    <property type="component" value="Unassembled WGS sequence"/>
</dbReference>
<feature type="domain" description="Methyltransferase small" evidence="3">
    <location>
        <begin position="36"/>
        <end position="124"/>
    </location>
</feature>
<dbReference type="PROSITE" id="PS00092">
    <property type="entry name" value="N6_MTASE"/>
    <property type="match status" value="1"/>
</dbReference>
<sequence length="255" mass="26918">MPFAVEDLTCDSFLGGRLSVLQPRGGYRAGVDPVLLAAASPVRAGQSVLELGCGAGVAALCLGARVAGLRLTGLELQPRYAALARENAARNRIALSVVEGDLAAPPQEVRQQSFDHVIANPPYFLRARGSAAADSGRERALGEETPLAQWVDAGLRRLVPKGRLTMIQRAERVPELLAALQDRAGDVELLPLAPRAGRPARLVLLRAIKGGGGPFRLLPPMTMHQGAAHDGDRESYTPAIGGVLRNAAAIEWPIA</sequence>
<organism evidence="4 5">
    <name type="scientific">Actibacterium naphthalenivorans</name>
    <dbReference type="NCBI Taxonomy" id="1614693"/>
    <lineage>
        <taxon>Bacteria</taxon>
        <taxon>Pseudomonadati</taxon>
        <taxon>Pseudomonadota</taxon>
        <taxon>Alphaproteobacteria</taxon>
        <taxon>Rhodobacterales</taxon>
        <taxon>Roseobacteraceae</taxon>
        <taxon>Actibacterium</taxon>
    </lineage>
</organism>
<evidence type="ECO:0000313" key="5">
    <source>
        <dbReference type="Proteomes" id="UP000585681"/>
    </source>
</evidence>
<reference evidence="4 5" key="1">
    <citation type="submission" date="2020-08" db="EMBL/GenBank/DDBJ databases">
        <title>Genomic Encyclopedia of Type Strains, Phase IV (KMG-IV): sequencing the most valuable type-strain genomes for metagenomic binning, comparative biology and taxonomic classification.</title>
        <authorList>
            <person name="Goeker M."/>
        </authorList>
    </citation>
    <scope>NUCLEOTIDE SEQUENCE [LARGE SCALE GENOMIC DNA]</scope>
    <source>
        <strain evidence="4 5">DSM 105040</strain>
    </source>
</reference>
<dbReference type="GO" id="GO:0003676">
    <property type="term" value="F:nucleic acid binding"/>
    <property type="evidence" value="ECO:0007669"/>
    <property type="project" value="InterPro"/>
</dbReference>
<comment type="caution">
    <text evidence="4">The sequence shown here is derived from an EMBL/GenBank/DDBJ whole genome shotgun (WGS) entry which is preliminary data.</text>
</comment>
<evidence type="ECO:0000313" key="4">
    <source>
        <dbReference type="EMBL" id="MBB4022687.1"/>
    </source>
</evidence>
<dbReference type="SUPFAM" id="SSF53335">
    <property type="entry name" value="S-adenosyl-L-methionine-dependent methyltransferases"/>
    <property type="match status" value="1"/>
</dbReference>
<dbReference type="GO" id="GO:0008757">
    <property type="term" value="F:S-adenosylmethionine-dependent methyltransferase activity"/>
    <property type="evidence" value="ECO:0007669"/>
    <property type="project" value="UniProtKB-ARBA"/>
</dbReference>
<evidence type="ECO:0000259" key="3">
    <source>
        <dbReference type="Pfam" id="PF05175"/>
    </source>
</evidence>
<dbReference type="EMBL" id="JACIEQ010000003">
    <property type="protein sequence ID" value="MBB4022687.1"/>
    <property type="molecule type" value="Genomic_DNA"/>
</dbReference>
<keyword evidence="2" id="KW-0949">S-adenosyl-L-methionine</keyword>
<name>A0A840CKU3_9RHOB</name>
<dbReference type="Pfam" id="PF05175">
    <property type="entry name" value="MTS"/>
    <property type="match status" value="1"/>
</dbReference>
<dbReference type="GO" id="GO:0008170">
    <property type="term" value="F:N-methyltransferase activity"/>
    <property type="evidence" value="ECO:0007669"/>
    <property type="project" value="UniProtKB-ARBA"/>
</dbReference>
<dbReference type="PANTHER" id="PTHR47739:SF1">
    <property type="entry name" value="TRNA1(VAL) (ADENINE(37)-N6)-METHYLTRANSFERASE"/>
    <property type="match status" value="1"/>
</dbReference>
<dbReference type="InterPro" id="IPR029063">
    <property type="entry name" value="SAM-dependent_MTases_sf"/>
</dbReference>
<protein>
    <submittedName>
        <fullName evidence="4">tRNA1(Val) A37 N6-methylase TrmN6</fullName>
    </submittedName>
</protein>
<dbReference type="CDD" id="cd02440">
    <property type="entry name" value="AdoMet_MTases"/>
    <property type="match status" value="1"/>
</dbReference>